<dbReference type="InterPro" id="IPR011344">
    <property type="entry name" value="ssDNA-bd"/>
</dbReference>
<evidence type="ECO:0000256" key="2">
    <source>
        <dbReference type="PROSITE-ProRule" id="PRU00252"/>
    </source>
</evidence>
<comment type="caution">
    <text evidence="3">The sequence shown here is derived from an EMBL/GenBank/DDBJ whole genome shotgun (WGS) entry which is preliminary data.</text>
</comment>
<dbReference type="Pfam" id="PF00436">
    <property type="entry name" value="SSB"/>
    <property type="match status" value="1"/>
</dbReference>
<dbReference type="InterPro" id="IPR012340">
    <property type="entry name" value="NA-bd_OB-fold"/>
</dbReference>
<accession>A0A512T4Z9</accession>
<dbReference type="GO" id="GO:0003697">
    <property type="term" value="F:single-stranded DNA binding"/>
    <property type="evidence" value="ECO:0007669"/>
    <property type="project" value="InterPro"/>
</dbReference>
<dbReference type="Proteomes" id="UP000321793">
    <property type="component" value="Unassembled WGS sequence"/>
</dbReference>
<dbReference type="PANTHER" id="PTHR10302:SF27">
    <property type="entry name" value="SINGLE-STRANDED DNA-BINDING PROTEIN"/>
    <property type="match status" value="1"/>
</dbReference>
<dbReference type="GO" id="GO:0009295">
    <property type="term" value="C:nucleoid"/>
    <property type="evidence" value="ECO:0007669"/>
    <property type="project" value="TreeGrafter"/>
</dbReference>
<evidence type="ECO:0000313" key="3">
    <source>
        <dbReference type="EMBL" id="GEQ15298.1"/>
    </source>
</evidence>
<gene>
    <name evidence="3" type="ORF">KLO01_33450</name>
</gene>
<sequence>MQDSTITVQGRVASAPEMKVSRNNNPFASFRVAATPRRQVSGAPGTYEDGETSWFTVFAWGNLGANVLRSIEKGQPVVVHGRLSAREFKRDDGSMGTSVSIVANGVGHDLSWGQTVYEKVSKPSYGSGDKLDDALQTMQSESEGFGDPQRDDYLLAERPTEVVGASTTGPLVEESAA</sequence>
<protein>
    <recommendedName>
        <fullName evidence="5">Single-stranded DNA-binding protein</fullName>
    </recommendedName>
</protein>
<dbReference type="CDD" id="cd04496">
    <property type="entry name" value="SSB_OBF"/>
    <property type="match status" value="1"/>
</dbReference>
<keyword evidence="4" id="KW-1185">Reference proteome</keyword>
<dbReference type="AlphaFoldDB" id="A0A512T4Z9"/>
<organism evidence="3 4">
    <name type="scientific">Knoellia locipacati</name>
    <dbReference type="NCBI Taxonomy" id="882824"/>
    <lineage>
        <taxon>Bacteria</taxon>
        <taxon>Bacillati</taxon>
        <taxon>Actinomycetota</taxon>
        <taxon>Actinomycetes</taxon>
        <taxon>Micrococcales</taxon>
        <taxon>Intrasporangiaceae</taxon>
        <taxon>Knoellia</taxon>
    </lineage>
</organism>
<dbReference type="PROSITE" id="PS50935">
    <property type="entry name" value="SSB"/>
    <property type="match status" value="1"/>
</dbReference>
<dbReference type="RefSeq" id="WP_147067255.1">
    <property type="nucleotide sequence ID" value="NZ_BAABDN010000003.1"/>
</dbReference>
<proteinExistence type="predicted"/>
<keyword evidence="1 2" id="KW-0238">DNA-binding</keyword>
<dbReference type="OrthoDB" id="4427276at2"/>
<evidence type="ECO:0000256" key="1">
    <source>
        <dbReference type="ARBA" id="ARBA00023125"/>
    </source>
</evidence>
<evidence type="ECO:0000313" key="4">
    <source>
        <dbReference type="Proteomes" id="UP000321793"/>
    </source>
</evidence>
<reference evidence="3 4" key="1">
    <citation type="submission" date="2019-07" db="EMBL/GenBank/DDBJ databases">
        <title>Whole genome shotgun sequence of Knoellia locipacati NBRC 109775.</title>
        <authorList>
            <person name="Hosoyama A."/>
            <person name="Uohara A."/>
            <person name="Ohji S."/>
            <person name="Ichikawa N."/>
        </authorList>
    </citation>
    <scope>NUCLEOTIDE SEQUENCE [LARGE SCALE GENOMIC DNA]</scope>
    <source>
        <strain evidence="3 4">NBRC 109775</strain>
    </source>
</reference>
<dbReference type="PANTHER" id="PTHR10302">
    <property type="entry name" value="SINGLE-STRANDED DNA-BINDING PROTEIN"/>
    <property type="match status" value="1"/>
</dbReference>
<dbReference type="Gene3D" id="2.40.50.140">
    <property type="entry name" value="Nucleic acid-binding proteins"/>
    <property type="match status" value="1"/>
</dbReference>
<dbReference type="SUPFAM" id="SSF50249">
    <property type="entry name" value="Nucleic acid-binding proteins"/>
    <property type="match status" value="1"/>
</dbReference>
<evidence type="ECO:0008006" key="5">
    <source>
        <dbReference type="Google" id="ProtNLM"/>
    </source>
</evidence>
<dbReference type="EMBL" id="BKBA01000015">
    <property type="protein sequence ID" value="GEQ15298.1"/>
    <property type="molecule type" value="Genomic_DNA"/>
</dbReference>
<name>A0A512T4Z9_9MICO</name>
<dbReference type="GO" id="GO:0006260">
    <property type="term" value="P:DNA replication"/>
    <property type="evidence" value="ECO:0007669"/>
    <property type="project" value="InterPro"/>
</dbReference>
<dbReference type="InterPro" id="IPR000424">
    <property type="entry name" value="Primosome_PriB/ssb"/>
</dbReference>